<evidence type="ECO:0000313" key="2">
    <source>
        <dbReference type="EnsemblMetazoa" id="CJA31438.1"/>
    </source>
</evidence>
<reference evidence="3" key="1">
    <citation type="submission" date="2010-08" db="EMBL/GenBank/DDBJ databases">
        <authorList>
            <consortium name="Caenorhabditis japonica Sequencing Consortium"/>
            <person name="Wilson R.K."/>
        </authorList>
    </citation>
    <scope>NUCLEOTIDE SEQUENCE [LARGE SCALE GENOMIC DNA]</scope>
    <source>
        <strain evidence="3">DF5081</strain>
    </source>
</reference>
<evidence type="ECO:0000256" key="1">
    <source>
        <dbReference type="SAM" id="Phobius"/>
    </source>
</evidence>
<keyword evidence="1" id="KW-0472">Membrane</keyword>
<proteinExistence type="predicted"/>
<dbReference type="EnsemblMetazoa" id="CJA31438.1">
    <property type="protein sequence ID" value="CJA31438.1"/>
    <property type="gene ID" value="WBGene00207285"/>
</dbReference>
<dbReference type="AlphaFoldDB" id="A0A8R1EDI9"/>
<sequence>MPTMEEVHKICEEYMAKGSPDQCVTDVCRKTDPYHLCCVEYRYCAFYAQPWFYISAIGFGVLVLCSSCACIAFIIMKKSK</sequence>
<dbReference type="Proteomes" id="UP000005237">
    <property type="component" value="Unassembled WGS sequence"/>
</dbReference>
<keyword evidence="3" id="KW-1185">Reference proteome</keyword>
<name>A0A8R1EDI9_CAEJA</name>
<evidence type="ECO:0000313" key="3">
    <source>
        <dbReference type="Proteomes" id="UP000005237"/>
    </source>
</evidence>
<keyword evidence="1" id="KW-1133">Transmembrane helix</keyword>
<protein>
    <submittedName>
        <fullName evidence="2">Uncharacterized protein</fullName>
    </submittedName>
</protein>
<feature type="transmembrane region" description="Helical" evidence="1">
    <location>
        <begin position="51"/>
        <end position="75"/>
    </location>
</feature>
<accession>A0A8R1EDI9</accession>
<organism evidence="2 3">
    <name type="scientific">Caenorhabditis japonica</name>
    <dbReference type="NCBI Taxonomy" id="281687"/>
    <lineage>
        <taxon>Eukaryota</taxon>
        <taxon>Metazoa</taxon>
        <taxon>Ecdysozoa</taxon>
        <taxon>Nematoda</taxon>
        <taxon>Chromadorea</taxon>
        <taxon>Rhabditida</taxon>
        <taxon>Rhabditina</taxon>
        <taxon>Rhabditomorpha</taxon>
        <taxon>Rhabditoidea</taxon>
        <taxon>Rhabditidae</taxon>
        <taxon>Peloderinae</taxon>
        <taxon>Caenorhabditis</taxon>
    </lineage>
</organism>
<keyword evidence="1" id="KW-0812">Transmembrane</keyword>
<reference evidence="2" key="2">
    <citation type="submission" date="2022-06" db="UniProtKB">
        <authorList>
            <consortium name="EnsemblMetazoa"/>
        </authorList>
    </citation>
    <scope>IDENTIFICATION</scope>
    <source>
        <strain evidence="2">DF5081</strain>
    </source>
</reference>